<dbReference type="FunFam" id="4.10.1040.10:FF:000001">
    <property type="entry name" value="doublesex- and mab-3-related transcription factor 1"/>
    <property type="match status" value="1"/>
</dbReference>
<evidence type="ECO:0000256" key="2">
    <source>
        <dbReference type="ARBA" id="ARBA00022833"/>
    </source>
</evidence>
<reference evidence="7" key="1">
    <citation type="submission" date="2012-10" db="EMBL/GenBank/DDBJ databases">
        <authorList>
            <person name="Kim B.-M."/>
            <person name="Jeong C.-B."/>
            <person name="Rhee J.-S."/>
            <person name="Lee J.-S."/>
        </authorList>
    </citation>
    <scope>NUCLEOTIDE SEQUENCE</scope>
</reference>
<evidence type="ECO:0000256" key="1">
    <source>
        <dbReference type="ARBA" id="ARBA00022723"/>
    </source>
</evidence>
<reference evidence="7" key="2">
    <citation type="journal article" date="2014" name="Comp. Biochem. Physiol. B, Biochem. Mol. Biol.">
        <title>Identification of three doublesex genes in the monogonont rotifer Brachionus koreanus and their transcriptional responses to environmental stressor-triggered population growth retardation.</title>
        <authorList>
            <person name="Kim B.M."/>
            <person name="Jeong C.B."/>
            <person name="Kim I.C."/>
            <person name="Yim J.H."/>
            <person name="Lee Y.S."/>
            <person name="Rhee J.S."/>
            <person name="Lee J.S."/>
        </authorList>
    </citation>
    <scope>NUCLEOTIDE SEQUENCE</scope>
</reference>
<dbReference type="GO" id="GO:0046872">
    <property type="term" value="F:metal ion binding"/>
    <property type="evidence" value="ECO:0007669"/>
    <property type="project" value="UniProtKB-KW"/>
</dbReference>
<dbReference type="GO" id="GO:0007548">
    <property type="term" value="P:sex differentiation"/>
    <property type="evidence" value="ECO:0007669"/>
    <property type="project" value="TreeGrafter"/>
</dbReference>
<feature type="DNA-binding region" description="DM" evidence="5">
    <location>
        <begin position="64"/>
        <end position="111"/>
    </location>
</feature>
<evidence type="ECO:0000259" key="6">
    <source>
        <dbReference type="PROSITE" id="PS50809"/>
    </source>
</evidence>
<feature type="domain" description="DM" evidence="6">
    <location>
        <begin position="64"/>
        <end position="111"/>
    </location>
</feature>
<dbReference type="InterPro" id="IPR001275">
    <property type="entry name" value="DM_DNA-bd"/>
</dbReference>
<keyword evidence="3 5" id="KW-0238">DNA-binding</keyword>
<evidence type="ECO:0000256" key="5">
    <source>
        <dbReference type="PROSITE-ProRule" id="PRU00070"/>
    </source>
</evidence>
<organism evidence="7">
    <name type="scientific">Brachionus koreanus</name>
    <dbReference type="NCBI Taxonomy" id="1199090"/>
    <lineage>
        <taxon>Eukaryota</taxon>
        <taxon>Metazoa</taxon>
        <taxon>Spiralia</taxon>
        <taxon>Gnathifera</taxon>
        <taxon>Rotifera</taxon>
        <taxon>Eurotatoria</taxon>
        <taxon>Monogononta</taxon>
        <taxon>Pseudotrocha</taxon>
        <taxon>Ploima</taxon>
        <taxon>Brachionidae</taxon>
        <taxon>Brachionus</taxon>
    </lineage>
</organism>
<evidence type="ECO:0000256" key="3">
    <source>
        <dbReference type="ARBA" id="ARBA00023125"/>
    </source>
</evidence>
<dbReference type="EMBL" id="JX908759">
    <property type="protein sequence ID" value="AGR88660.1"/>
    <property type="molecule type" value="mRNA"/>
</dbReference>
<dbReference type="InterPro" id="IPR026607">
    <property type="entry name" value="DMRT"/>
</dbReference>
<dbReference type="PROSITE" id="PS50809">
    <property type="entry name" value="DM_2"/>
    <property type="match status" value="1"/>
</dbReference>
<dbReference type="PROSITE" id="PS40000">
    <property type="entry name" value="DM_1"/>
    <property type="match status" value="1"/>
</dbReference>
<keyword evidence="2 5" id="KW-0862">Zinc</keyword>
<dbReference type="Gene3D" id="4.10.1040.10">
    <property type="entry name" value="DM DNA-binding domain"/>
    <property type="match status" value="1"/>
</dbReference>
<keyword evidence="1 5" id="KW-0479">Metal-binding</keyword>
<protein>
    <submittedName>
        <fullName evidence="7">Doublesex/male abnormal-3-related transcription factor 11E</fullName>
    </submittedName>
</protein>
<dbReference type="InterPro" id="IPR036407">
    <property type="entry name" value="DM_DNA-bd_sf"/>
</dbReference>
<proteinExistence type="evidence at transcript level"/>
<keyword evidence="4 5" id="KW-0539">Nucleus</keyword>
<dbReference type="GO" id="GO:0000981">
    <property type="term" value="F:DNA-binding transcription factor activity, RNA polymerase II-specific"/>
    <property type="evidence" value="ECO:0007669"/>
    <property type="project" value="TreeGrafter"/>
</dbReference>
<name>U5KIU2_9BILA</name>
<sequence>MEAKDNIHKVNNSIDQREELDSMEIFDKNELTPINSLTQDGTIQRASTSAHKKNQKKLLRTPKCARCRNHGVVSCLKGHKKYCRWRECNCSSCLLVVERQRVMAAQVALRRHNFNGDDECFYDSGEEHSEASIKQPPKKKISSIKLKMTSEQLEKHKMFHKKLKEENNLKISLKKNLQKNLSTKHDLLTYNEPTCALNQEILDRFRKRKCFADTELEKLASHAINPNAQGLMIQQQEYNETSHSNQSLLKQSNPLLTNSNYLLDTFVFNNYCSQLANLTNANIFYLQASLNSQKTASHDFFKSNFNFLNFSNVINSPALTYLLPQVDSLLPSNDKTGECASNGYSKSKIGYDHSSNSNKLEELILRDEKNLHKEKYSDKSKSFSVDSLLGVVK</sequence>
<dbReference type="GO" id="GO:0000978">
    <property type="term" value="F:RNA polymerase II cis-regulatory region sequence-specific DNA binding"/>
    <property type="evidence" value="ECO:0007669"/>
    <property type="project" value="TreeGrafter"/>
</dbReference>
<dbReference type="GO" id="GO:0005634">
    <property type="term" value="C:nucleus"/>
    <property type="evidence" value="ECO:0007669"/>
    <property type="project" value="UniProtKB-SubCell"/>
</dbReference>
<accession>U5KIU2</accession>
<dbReference type="PANTHER" id="PTHR12322">
    <property type="entry name" value="DOUBLESEX AND MAB-3 RELATED TRANSCRIPTION FACTOR DMRT"/>
    <property type="match status" value="1"/>
</dbReference>
<evidence type="ECO:0000313" key="7">
    <source>
        <dbReference type="EMBL" id="AGR88660.1"/>
    </source>
</evidence>
<comment type="subcellular location">
    <subcellularLocation>
        <location evidence="5">Nucleus</location>
    </subcellularLocation>
</comment>
<dbReference type="SUPFAM" id="SSF82927">
    <property type="entry name" value="Cysteine-rich DNA binding domain, (DM domain)"/>
    <property type="match status" value="1"/>
</dbReference>
<dbReference type="Pfam" id="PF00751">
    <property type="entry name" value="DM"/>
    <property type="match status" value="1"/>
</dbReference>
<dbReference type="AlphaFoldDB" id="U5KIU2"/>
<dbReference type="PANTHER" id="PTHR12322:SF53">
    <property type="entry name" value="DOUBLESEX-MAB RELATED 11E"/>
    <property type="match status" value="1"/>
</dbReference>
<evidence type="ECO:0000256" key="4">
    <source>
        <dbReference type="ARBA" id="ARBA00023242"/>
    </source>
</evidence>
<dbReference type="SMART" id="SM00301">
    <property type="entry name" value="DM"/>
    <property type="match status" value="1"/>
</dbReference>
<gene>
    <name evidence="7" type="primary">DMRT11E</name>
</gene>